<keyword evidence="2" id="KW-0560">Oxidoreductase</keyword>
<evidence type="ECO:0000256" key="1">
    <source>
        <dbReference type="ARBA" id="ARBA00008898"/>
    </source>
</evidence>
<evidence type="ECO:0000259" key="3">
    <source>
        <dbReference type="SMART" id="SM00903"/>
    </source>
</evidence>
<comment type="caution">
    <text evidence="4">The sequence shown here is derived from an EMBL/GenBank/DDBJ whole genome shotgun (WGS) entry which is preliminary data.</text>
</comment>
<organism evidence="4 5">
    <name type="scientific">Bradyrhizobium zhengyangense</name>
    <dbReference type="NCBI Taxonomy" id="2911009"/>
    <lineage>
        <taxon>Bacteria</taxon>
        <taxon>Pseudomonadati</taxon>
        <taxon>Pseudomonadota</taxon>
        <taxon>Alphaproteobacteria</taxon>
        <taxon>Hyphomicrobiales</taxon>
        <taxon>Nitrobacteraceae</taxon>
        <taxon>Bradyrhizobium</taxon>
    </lineage>
</organism>
<dbReference type="InterPro" id="IPR050268">
    <property type="entry name" value="NADH-dep_flavin_reductase"/>
</dbReference>
<reference evidence="4" key="1">
    <citation type="submission" date="2022-01" db="EMBL/GenBank/DDBJ databases">
        <title>Genome sequnece data of strain Bradyrhizobium sp. nov.</title>
        <authorList>
            <person name="Zhang J."/>
        </authorList>
    </citation>
    <scope>NUCLEOTIDE SEQUENCE</scope>
    <source>
        <strain evidence="4">WYCCWR 13023</strain>
    </source>
</reference>
<dbReference type="SUPFAM" id="SSF50475">
    <property type="entry name" value="FMN-binding split barrel"/>
    <property type="match status" value="1"/>
</dbReference>
<dbReference type="Pfam" id="PF01613">
    <property type="entry name" value="Flavin_Reduct"/>
    <property type="match status" value="1"/>
</dbReference>
<comment type="similarity">
    <text evidence="1">Belongs to the non-flavoprotein flavin reductase family.</text>
</comment>
<dbReference type="Proteomes" id="UP001139054">
    <property type="component" value="Unassembled WGS sequence"/>
</dbReference>
<proteinExistence type="inferred from homology"/>
<evidence type="ECO:0000313" key="4">
    <source>
        <dbReference type="EMBL" id="MCG2629180.1"/>
    </source>
</evidence>
<sequence>MNIVPRDLMTEIPVSSADFRGAMRHLTGGVSVITAGRGKDVTGMTVTSVTSLSVDPPTLLVSINRDASSFPLIRRHGAFGVNILAADQLDIAERFAGKGGLKGADRFAGSQWVTAVSGVPLLVGALSSVDCEVEDIIERHSHGIVIGRVRDVRNSTRNAALAYWHGQYVAIDHEEDAARLVEVSVPGPARPRQVSKLYD</sequence>
<accession>A0A9X1RCQ1</accession>
<dbReference type="GO" id="GO:0010181">
    <property type="term" value="F:FMN binding"/>
    <property type="evidence" value="ECO:0007669"/>
    <property type="project" value="InterPro"/>
</dbReference>
<dbReference type="AlphaFoldDB" id="A0A9X1RCQ1"/>
<dbReference type="EMBL" id="JAKLTY010000013">
    <property type="protein sequence ID" value="MCG2629180.1"/>
    <property type="molecule type" value="Genomic_DNA"/>
</dbReference>
<dbReference type="SMART" id="SM00903">
    <property type="entry name" value="Flavin_Reduct"/>
    <property type="match status" value="1"/>
</dbReference>
<name>A0A9X1RCQ1_9BRAD</name>
<dbReference type="PANTHER" id="PTHR30466:SF11">
    <property type="entry name" value="FLAVIN-DEPENDENT MONOOXYGENASE, REDUCTASE SUBUNIT HSAB"/>
    <property type="match status" value="1"/>
</dbReference>
<evidence type="ECO:0000313" key="5">
    <source>
        <dbReference type="Proteomes" id="UP001139054"/>
    </source>
</evidence>
<evidence type="ECO:0000256" key="2">
    <source>
        <dbReference type="ARBA" id="ARBA00023002"/>
    </source>
</evidence>
<dbReference type="Gene3D" id="2.30.110.10">
    <property type="entry name" value="Electron Transport, Fmn-binding Protein, Chain A"/>
    <property type="match status" value="1"/>
</dbReference>
<dbReference type="PANTHER" id="PTHR30466">
    <property type="entry name" value="FLAVIN REDUCTASE"/>
    <property type="match status" value="1"/>
</dbReference>
<protein>
    <submittedName>
        <fullName evidence="4">Flavin reductase family protein</fullName>
    </submittedName>
</protein>
<feature type="domain" description="Flavin reductase like" evidence="3">
    <location>
        <begin position="23"/>
        <end position="170"/>
    </location>
</feature>
<dbReference type="InterPro" id="IPR012349">
    <property type="entry name" value="Split_barrel_FMN-bd"/>
</dbReference>
<dbReference type="RefSeq" id="WP_237862836.1">
    <property type="nucleotide sequence ID" value="NZ_JAKLTY010000013.1"/>
</dbReference>
<dbReference type="GO" id="GO:0042602">
    <property type="term" value="F:riboflavin reductase (NADPH) activity"/>
    <property type="evidence" value="ECO:0007669"/>
    <property type="project" value="TreeGrafter"/>
</dbReference>
<gene>
    <name evidence="4" type="ORF">L6654_21300</name>
</gene>
<dbReference type="InterPro" id="IPR002563">
    <property type="entry name" value="Flavin_Rdtase-like_dom"/>
</dbReference>